<proteinExistence type="predicted"/>
<comment type="caution">
    <text evidence="2">The sequence shown here is derived from an EMBL/GenBank/DDBJ whole genome shotgun (WGS) entry which is preliminary data.</text>
</comment>
<gene>
    <name evidence="2" type="ORF">FHR34_005176</name>
</gene>
<protein>
    <submittedName>
        <fullName evidence="2">Acyl carrier protein</fullName>
    </submittedName>
</protein>
<name>A0A7W7R6V3_KITKI</name>
<evidence type="ECO:0000313" key="3">
    <source>
        <dbReference type="Proteomes" id="UP000540506"/>
    </source>
</evidence>
<evidence type="ECO:0000313" key="2">
    <source>
        <dbReference type="EMBL" id="MBB4926183.1"/>
    </source>
</evidence>
<dbReference type="RefSeq" id="WP_184939123.1">
    <property type="nucleotide sequence ID" value="NZ_JACHJV010000001.1"/>
</dbReference>
<evidence type="ECO:0000259" key="1">
    <source>
        <dbReference type="PROSITE" id="PS50075"/>
    </source>
</evidence>
<dbReference type="Pfam" id="PF00550">
    <property type="entry name" value="PP-binding"/>
    <property type="match status" value="1"/>
</dbReference>
<dbReference type="EMBL" id="JACHJV010000001">
    <property type="protein sequence ID" value="MBB4926183.1"/>
    <property type="molecule type" value="Genomic_DNA"/>
</dbReference>
<organism evidence="2 3">
    <name type="scientific">Kitasatospora kifunensis</name>
    <name type="common">Streptomyces kifunensis</name>
    <dbReference type="NCBI Taxonomy" id="58351"/>
    <lineage>
        <taxon>Bacteria</taxon>
        <taxon>Bacillati</taxon>
        <taxon>Actinomycetota</taxon>
        <taxon>Actinomycetes</taxon>
        <taxon>Kitasatosporales</taxon>
        <taxon>Streptomycetaceae</taxon>
        <taxon>Kitasatospora</taxon>
    </lineage>
</organism>
<sequence length="78" mass="8346">MFVDYLRTILSSVYNVDGVIEPTMSFEELELDSLSLAELGAQLEDDLGVTVDEENLTAATTVAEIAELLEAQGAVVPA</sequence>
<dbReference type="InterPro" id="IPR009081">
    <property type="entry name" value="PP-bd_ACP"/>
</dbReference>
<dbReference type="PROSITE" id="PS50075">
    <property type="entry name" value="CARRIER"/>
    <property type="match status" value="1"/>
</dbReference>
<dbReference type="AlphaFoldDB" id="A0A7W7R6V3"/>
<dbReference type="InterPro" id="IPR036736">
    <property type="entry name" value="ACP-like_sf"/>
</dbReference>
<feature type="domain" description="Carrier" evidence="1">
    <location>
        <begin position="1"/>
        <end position="73"/>
    </location>
</feature>
<dbReference type="Gene3D" id="1.10.1200.10">
    <property type="entry name" value="ACP-like"/>
    <property type="match status" value="1"/>
</dbReference>
<reference evidence="2 3" key="1">
    <citation type="submission" date="2020-08" db="EMBL/GenBank/DDBJ databases">
        <title>Sequencing the genomes of 1000 actinobacteria strains.</title>
        <authorList>
            <person name="Klenk H.-P."/>
        </authorList>
    </citation>
    <scope>NUCLEOTIDE SEQUENCE [LARGE SCALE GENOMIC DNA]</scope>
    <source>
        <strain evidence="2 3">DSM 41654</strain>
    </source>
</reference>
<accession>A0A7W7R6V3</accession>
<dbReference type="SUPFAM" id="SSF47336">
    <property type="entry name" value="ACP-like"/>
    <property type="match status" value="1"/>
</dbReference>
<keyword evidence="3" id="KW-1185">Reference proteome</keyword>
<dbReference type="Proteomes" id="UP000540506">
    <property type="component" value="Unassembled WGS sequence"/>
</dbReference>